<dbReference type="PROSITE" id="PS50072">
    <property type="entry name" value="CSA_PPIASE_2"/>
    <property type="match status" value="2"/>
</dbReference>
<organism evidence="7 8">
    <name type="scientific">Acrasis kona</name>
    <dbReference type="NCBI Taxonomy" id="1008807"/>
    <lineage>
        <taxon>Eukaryota</taxon>
        <taxon>Discoba</taxon>
        <taxon>Heterolobosea</taxon>
        <taxon>Tetramitia</taxon>
        <taxon>Eutetramitia</taxon>
        <taxon>Acrasidae</taxon>
        <taxon>Acrasis</taxon>
    </lineage>
</organism>
<evidence type="ECO:0000256" key="4">
    <source>
        <dbReference type="ARBA" id="ARBA00023235"/>
    </source>
</evidence>
<evidence type="ECO:0000313" key="7">
    <source>
        <dbReference type="EMBL" id="KAL0484046.1"/>
    </source>
</evidence>
<dbReference type="InterPro" id="IPR020892">
    <property type="entry name" value="Cyclophilin-type_PPIase_CS"/>
</dbReference>
<dbReference type="Pfam" id="PF00160">
    <property type="entry name" value="Pro_isomerase"/>
    <property type="match status" value="2"/>
</dbReference>
<reference evidence="7 8" key="1">
    <citation type="submission" date="2024-03" db="EMBL/GenBank/DDBJ databases">
        <title>The Acrasis kona genome and developmental transcriptomes reveal deep origins of eukaryotic multicellular pathways.</title>
        <authorList>
            <person name="Sheikh S."/>
            <person name="Fu C.-J."/>
            <person name="Brown M.W."/>
            <person name="Baldauf S.L."/>
        </authorList>
    </citation>
    <scope>NUCLEOTIDE SEQUENCE [LARGE SCALE GENOMIC DNA]</scope>
    <source>
        <strain evidence="7 8">ATCC MYA-3509</strain>
    </source>
</reference>
<feature type="domain" description="PPIase cyclophilin-type" evidence="6">
    <location>
        <begin position="200"/>
        <end position="358"/>
    </location>
</feature>
<evidence type="ECO:0000256" key="3">
    <source>
        <dbReference type="ARBA" id="ARBA00023110"/>
    </source>
</evidence>
<dbReference type="Proteomes" id="UP001431209">
    <property type="component" value="Unassembled WGS sequence"/>
</dbReference>
<dbReference type="EC" id="5.2.1.8" evidence="2"/>
<feature type="region of interest" description="Disordered" evidence="5">
    <location>
        <begin position="363"/>
        <end position="388"/>
    </location>
</feature>
<dbReference type="SUPFAM" id="SSF50891">
    <property type="entry name" value="Cyclophilin-like"/>
    <property type="match status" value="2"/>
</dbReference>
<name>A0AAW2Z2M5_9EUKA</name>
<evidence type="ECO:0000256" key="1">
    <source>
        <dbReference type="ARBA" id="ARBA00000971"/>
    </source>
</evidence>
<dbReference type="InterPro" id="IPR002130">
    <property type="entry name" value="Cyclophilin-type_PPIase_dom"/>
</dbReference>
<dbReference type="GO" id="GO:0016018">
    <property type="term" value="F:cyclosporin A binding"/>
    <property type="evidence" value="ECO:0007669"/>
    <property type="project" value="TreeGrafter"/>
</dbReference>
<dbReference type="PANTHER" id="PTHR11071">
    <property type="entry name" value="PEPTIDYL-PROLYL CIS-TRANS ISOMERASE"/>
    <property type="match status" value="1"/>
</dbReference>
<keyword evidence="8" id="KW-1185">Reference proteome</keyword>
<dbReference type="GO" id="GO:0006457">
    <property type="term" value="P:protein folding"/>
    <property type="evidence" value="ECO:0007669"/>
    <property type="project" value="InterPro"/>
</dbReference>
<evidence type="ECO:0000256" key="5">
    <source>
        <dbReference type="SAM" id="MobiDB-lite"/>
    </source>
</evidence>
<dbReference type="InterPro" id="IPR029000">
    <property type="entry name" value="Cyclophilin-like_dom_sf"/>
</dbReference>
<accession>A0AAW2Z2M5</accession>
<comment type="caution">
    <text evidence="7">The sequence shown here is derived from an EMBL/GenBank/DDBJ whole genome shotgun (WGS) entry which is preliminary data.</text>
</comment>
<dbReference type="PRINTS" id="PR00153">
    <property type="entry name" value="CSAPPISMRASE"/>
</dbReference>
<keyword evidence="4 7" id="KW-0413">Isomerase</keyword>
<dbReference type="GO" id="GO:0003755">
    <property type="term" value="F:peptidyl-prolyl cis-trans isomerase activity"/>
    <property type="evidence" value="ECO:0007669"/>
    <property type="project" value="UniProtKB-KW"/>
</dbReference>
<dbReference type="CDD" id="cd01926">
    <property type="entry name" value="cyclophilin_ABH_like"/>
    <property type="match status" value="1"/>
</dbReference>
<gene>
    <name evidence="7" type="ORF">AKO1_004667</name>
</gene>
<evidence type="ECO:0000259" key="6">
    <source>
        <dbReference type="PROSITE" id="PS50072"/>
    </source>
</evidence>
<keyword evidence="3" id="KW-0697">Rotamase</keyword>
<dbReference type="FunFam" id="2.40.100.10:FF:000013">
    <property type="entry name" value="Peptidyl-prolyl cis-trans isomerase"/>
    <property type="match status" value="2"/>
</dbReference>
<proteinExistence type="predicted"/>
<evidence type="ECO:0000256" key="2">
    <source>
        <dbReference type="ARBA" id="ARBA00013194"/>
    </source>
</evidence>
<evidence type="ECO:0000313" key="8">
    <source>
        <dbReference type="Proteomes" id="UP001431209"/>
    </source>
</evidence>
<dbReference type="Gene3D" id="2.40.100.10">
    <property type="entry name" value="Cyclophilin-like"/>
    <property type="match status" value="2"/>
</dbReference>
<dbReference type="PROSITE" id="PS00170">
    <property type="entry name" value="CSA_PPIASE_1"/>
    <property type="match status" value="2"/>
</dbReference>
<sequence length="388" mass="43421">MSVNAIRNPKNPVVFFDISVNSKPVQRIEFELFKDVVPKTAENFRCLCTGEKGKQLHFKNSKFHRIIPKFMCQGGDFTRGNGTGGRSIYGEKFNDENFKLKHDRKYLLSMANSGKNTNGSQFFITTDKTSWLNDKHVVFGQVIKGFSTVDLMEKRGDKHGKVSGTVVIADCGQINKAPAADKAKEEEAPQTSTRTKCFMDIGLGSNKTNVGRITFELYNEVVPKTAENFRCLCTGEKGKGLHYKNSTFHRVIPEFMLQGGDFTNNDGTGGKSIYGETFKDENFKMKHDKPFLLSMANAGKNTNGSQFFITTEVTDYLDGKHVVFGEVIDGQSVVKRVEKLGTEEGDPKQKIYIIDCGEIKPETASNTKKRKVENDELVPLSKKKKVSK</sequence>
<dbReference type="PANTHER" id="PTHR11071:SF561">
    <property type="entry name" value="PEPTIDYL-PROLYL CIS-TRANS ISOMERASE D-RELATED"/>
    <property type="match status" value="1"/>
</dbReference>
<protein>
    <recommendedName>
        <fullName evidence="2">peptidylprolyl isomerase</fullName>
        <ecNumber evidence="2">5.2.1.8</ecNumber>
    </recommendedName>
</protein>
<dbReference type="EMBL" id="JAOPGA020001018">
    <property type="protein sequence ID" value="KAL0484046.1"/>
    <property type="molecule type" value="Genomic_DNA"/>
</dbReference>
<comment type="catalytic activity">
    <reaction evidence="1">
        <text>[protein]-peptidylproline (omega=180) = [protein]-peptidylproline (omega=0)</text>
        <dbReference type="Rhea" id="RHEA:16237"/>
        <dbReference type="Rhea" id="RHEA-COMP:10747"/>
        <dbReference type="Rhea" id="RHEA-COMP:10748"/>
        <dbReference type="ChEBI" id="CHEBI:83833"/>
        <dbReference type="ChEBI" id="CHEBI:83834"/>
        <dbReference type="EC" id="5.2.1.8"/>
    </reaction>
</comment>
<dbReference type="AlphaFoldDB" id="A0AAW2Z2M5"/>
<feature type="domain" description="PPIase cyclophilin-type" evidence="6">
    <location>
        <begin position="15"/>
        <end position="173"/>
    </location>
</feature>
<dbReference type="GO" id="GO:0005739">
    <property type="term" value="C:mitochondrion"/>
    <property type="evidence" value="ECO:0007669"/>
    <property type="project" value="TreeGrafter"/>
</dbReference>